<evidence type="ECO:0000256" key="4">
    <source>
        <dbReference type="ARBA" id="ARBA00022989"/>
    </source>
</evidence>
<evidence type="ECO:0000256" key="3">
    <source>
        <dbReference type="ARBA" id="ARBA00022692"/>
    </source>
</evidence>
<dbReference type="EMBL" id="JACHGW010000001">
    <property type="protein sequence ID" value="MBB6048461.1"/>
    <property type="molecule type" value="Genomic_DNA"/>
</dbReference>
<reference evidence="7 8" key="1">
    <citation type="submission" date="2020-08" db="EMBL/GenBank/DDBJ databases">
        <title>Genomic Encyclopedia of Type Strains, Phase IV (KMG-IV): sequencing the most valuable type-strain genomes for metagenomic binning, comparative biology and taxonomic classification.</title>
        <authorList>
            <person name="Goeker M."/>
        </authorList>
    </citation>
    <scope>NUCLEOTIDE SEQUENCE [LARGE SCALE GENOMIC DNA]</scope>
    <source>
        <strain evidence="7 8">DSM 23562</strain>
    </source>
</reference>
<dbReference type="Proteomes" id="UP000520814">
    <property type="component" value="Unassembled WGS sequence"/>
</dbReference>
<dbReference type="GO" id="GO:0005886">
    <property type="term" value="C:plasma membrane"/>
    <property type="evidence" value="ECO:0007669"/>
    <property type="project" value="UniProtKB-SubCell"/>
</dbReference>
<dbReference type="PANTHER" id="PTHR32196">
    <property type="entry name" value="ABC TRANSPORTER PERMEASE PROTEIN YPHD-RELATED-RELATED"/>
    <property type="match status" value="1"/>
</dbReference>
<evidence type="ECO:0000256" key="6">
    <source>
        <dbReference type="SAM" id="Phobius"/>
    </source>
</evidence>
<keyword evidence="4 6" id="KW-1133">Transmembrane helix</keyword>
<dbReference type="AlphaFoldDB" id="A0A7W9SKT2"/>
<dbReference type="CDD" id="cd06579">
    <property type="entry name" value="TM_PBP1_transp_AraH_like"/>
    <property type="match status" value="1"/>
</dbReference>
<dbReference type="Pfam" id="PF02653">
    <property type="entry name" value="BPD_transp_2"/>
    <property type="match status" value="1"/>
</dbReference>
<feature type="transmembrane region" description="Helical" evidence="6">
    <location>
        <begin position="87"/>
        <end position="108"/>
    </location>
</feature>
<feature type="transmembrane region" description="Helical" evidence="6">
    <location>
        <begin position="260"/>
        <end position="282"/>
    </location>
</feature>
<evidence type="ECO:0000256" key="5">
    <source>
        <dbReference type="ARBA" id="ARBA00023136"/>
    </source>
</evidence>
<proteinExistence type="predicted"/>
<keyword evidence="5 6" id="KW-0472">Membrane</keyword>
<protein>
    <submittedName>
        <fullName evidence="7">Ribose transport system permease protein</fullName>
    </submittedName>
</protein>
<accession>A0A7W9SKT2</accession>
<name>A0A7W9SKT2_ARMRO</name>
<feature type="transmembrane region" description="Helical" evidence="6">
    <location>
        <begin position="201"/>
        <end position="222"/>
    </location>
</feature>
<dbReference type="PANTHER" id="PTHR32196:SF72">
    <property type="entry name" value="RIBOSE IMPORT PERMEASE PROTEIN RBSC"/>
    <property type="match status" value="1"/>
</dbReference>
<sequence length="312" mass="31678">MKRSLVELGGLVAAMALLIAVFAWRSPTFLTPTTFLTIANQLPEALLVAVGMTFVVLIGGIDLSVGSVLGLASAVLGVALLRGHLPLPLAALLGASTGLLVGLLTGLVTVRLKLPSFIVTLGMLEAARGATYLLTESRTQYLGGPVEKLAEGGLGGLTPPFWWVLSAVILAQGVLSRTVFGRNLYAIGGSEQTAFLSGVPVARLKITVFAIAGALAGLGGLFNAARLSSADPNAGVGMELSAIAAVVIGGTSLTGGRGSVLGTALGVLVLAILGNGLAQLGVQEPLKRLLTGGVIVLAVVLDRLRYSGRIEE</sequence>
<dbReference type="GO" id="GO:0022857">
    <property type="term" value="F:transmembrane transporter activity"/>
    <property type="evidence" value="ECO:0007669"/>
    <property type="project" value="InterPro"/>
</dbReference>
<comment type="caution">
    <text evidence="7">The sequence shown here is derived from an EMBL/GenBank/DDBJ whole genome shotgun (WGS) entry which is preliminary data.</text>
</comment>
<evidence type="ECO:0000256" key="2">
    <source>
        <dbReference type="ARBA" id="ARBA00022475"/>
    </source>
</evidence>
<dbReference type="RefSeq" id="WP_184192067.1">
    <property type="nucleotide sequence ID" value="NZ_JACHGW010000001.1"/>
</dbReference>
<evidence type="ECO:0000313" key="7">
    <source>
        <dbReference type="EMBL" id="MBB6048461.1"/>
    </source>
</evidence>
<organism evidence="7 8">
    <name type="scientific">Armatimonas rosea</name>
    <dbReference type="NCBI Taxonomy" id="685828"/>
    <lineage>
        <taxon>Bacteria</taxon>
        <taxon>Bacillati</taxon>
        <taxon>Armatimonadota</taxon>
        <taxon>Armatimonadia</taxon>
        <taxon>Armatimonadales</taxon>
        <taxon>Armatimonadaceae</taxon>
        <taxon>Armatimonas</taxon>
    </lineage>
</organism>
<evidence type="ECO:0000256" key="1">
    <source>
        <dbReference type="ARBA" id="ARBA00004651"/>
    </source>
</evidence>
<comment type="subcellular location">
    <subcellularLocation>
        <location evidence="1">Cell membrane</location>
        <topology evidence="1">Multi-pass membrane protein</topology>
    </subcellularLocation>
</comment>
<keyword evidence="8" id="KW-1185">Reference proteome</keyword>
<dbReference type="InterPro" id="IPR001851">
    <property type="entry name" value="ABC_transp_permease"/>
</dbReference>
<keyword evidence="2" id="KW-1003">Cell membrane</keyword>
<gene>
    <name evidence="7" type="ORF">HNQ39_000223</name>
</gene>
<evidence type="ECO:0000313" key="8">
    <source>
        <dbReference type="Proteomes" id="UP000520814"/>
    </source>
</evidence>
<feature type="transmembrane region" description="Helical" evidence="6">
    <location>
        <begin position="47"/>
        <end position="80"/>
    </location>
</feature>
<feature type="transmembrane region" description="Helical" evidence="6">
    <location>
        <begin position="161"/>
        <end position="180"/>
    </location>
</feature>
<feature type="transmembrane region" description="Helical" evidence="6">
    <location>
        <begin position="234"/>
        <end position="253"/>
    </location>
</feature>
<keyword evidence="3 6" id="KW-0812">Transmembrane</keyword>